<comment type="catalytic activity">
    <reaction evidence="1 12 14">
        <text>1-(5-phospho-beta-D-ribosyl)-5-[(5-phospho-beta-D-ribosylamino)methylideneamino]imidazole-4-carboxamide = 5-[(5-phospho-1-deoxy-D-ribulos-1-ylimino)methylamino]-1-(5-phospho-beta-D-ribosyl)imidazole-4-carboxamide</text>
        <dbReference type="Rhea" id="RHEA:15469"/>
        <dbReference type="ChEBI" id="CHEBI:58435"/>
        <dbReference type="ChEBI" id="CHEBI:58525"/>
        <dbReference type="EC" id="5.3.1.16"/>
    </reaction>
</comment>
<accession>D5VS55</accession>
<dbReference type="GO" id="GO:0003949">
    <property type="term" value="F:1-(5-phosphoribosyl)-5-[(5-phosphoribosylamino)methylideneamino]imidazole-4-carboxamide isomerase activity"/>
    <property type="evidence" value="ECO:0007669"/>
    <property type="project" value="UniProtKB-UniRule"/>
</dbReference>
<dbReference type="EMBL" id="CP002009">
    <property type="protein sequence ID" value="ADG13408.1"/>
    <property type="molecule type" value="Genomic_DNA"/>
</dbReference>
<name>D5VS55_METIM</name>
<dbReference type="STRING" id="573063.Metin_0741"/>
<dbReference type="Proteomes" id="UP000002061">
    <property type="component" value="Chromosome"/>
</dbReference>
<dbReference type="Gene3D" id="3.20.20.70">
    <property type="entry name" value="Aldolase class I"/>
    <property type="match status" value="1"/>
</dbReference>
<dbReference type="InterPro" id="IPR006062">
    <property type="entry name" value="His_biosynth"/>
</dbReference>
<keyword evidence="8 12" id="KW-0028">Amino-acid biosynthesis</keyword>
<dbReference type="GeneID" id="9131753"/>
<evidence type="ECO:0000256" key="7">
    <source>
        <dbReference type="ARBA" id="ARBA00022490"/>
    </source>
</evidence>
<dbReference type="RefSeq" id="WP_013100154.1">
    <property type="nucleotide sequence ID" value="NC_014122.1"/>
</dbReference>
<keyword evidence="9 12" id="KW-0368">Histidine biosynthesis</keyword>
<dbReference type="InterPro" id="IPR011060">
    <property type="entry name" value="RibuloseP-bd_barrel"/>
</dbReference>
<evidence type="ECO:0000256" key="11">
    <source>
        <dbReference type="ARBA" id="ARBA00030547"/>
    </source>
</evidence>
<evidence type="ECO:0000313" key="16">
    <source>
        <dbReference type="Proteomes" id="UP000002061"/>
    </source>
</evidence>
<dbReference type="KEGG" id="mif:Metin_0741"/>
<protein>
    <recommendedName>
        <fullName evidence="6 12">1-(5-phosphoribosyl)-5-[(5-phosphoribosylamino)methylideneamino] imidazole-4-carboxamide isomerase</fullName>
        <ecNumber evidence="5 12">5.3.1.16</ecNumber>
    </recommendedName>
    <alternativeName>
        <fullName evidence="11 12">Phosphoribosylformimino-5-aminoimidazole carboxamide ribotide isomerase</fullName>
    </alternativeName>
</protein>
<dbReference type="InterPro" id="IPR044524">
    <property type="entry name" value="Isoase_HisA-like"/>
</dbReference>
<evidence type="ECO:0000256" key="13">
    <source>
        <dbReference type="RuleBase" id="RU003657"/>
    </source>
</evidence>
<dbReference type="HOGENOM" id="CLU_048577_1_1_2"/>
<comment type="subcellular location">
    <subcellularLocation>
        <location evidence="2 12 14">Cytoplasm</location>
    </subcellularLocation>
</comment>
<keyword evidence="7 12" id="KW-0963">Cytoplasm</keyword>
<dbReference type="GO" id="GO:0000162">
    <property type="term" value="P:L-tryptophan biosynthetic process"/>
    <property type="evidence" value="ECO:0007669"/>
    <property type="project" value="TreeGrafter"/>
</dbReference>
<dbReference type="EC" id="5.3.1.16" evidence="5 12"/>
<gene>
    <name evidence="12" type="primary">hisA</name>
    <name evidence="15" type="ordered locus">Metin_0741</name>
</gene>
<dbReference type="eggNOG" id="arCOG00618">
    <property type="taxonomic scope" value="Archaea"/>
</dbReference>
<evidence type="ECO:0000256" key="8">
    <source>
        <dbReference type="ARBA" id="ARBA00022605"/>
    </source>
</evidence>
<evidence type="ECO:0000256" key="10">
    <source>
        <dbReference type="ARBA" id="ARBA00023235"/>
    </source>
</evidence>
<dbReference type="HAMAP" id="MF_01014">
    <property type="entry name" value="HisA"/>
    <property type="match status" value="1"/>
</dbReference>
<organism evidence="15 16">
    <name type="scientific">Methanocaldococcus infernus (strain DSM 11812 / JCM 15783 / ME)</name>
    <dbReference type="NCBI Taxonomy" id="573063"/>
    <lineage>
        <taxon>Archaea</taxon>
        <taxon>Methanobacteriati</taxon>
        <taxon>Methanobacteriota</taxon>
        <taxon>Methanomada group</taxon>
        <taxon>Methanococci</taxon>
        <taxon>Methanococcales</taxon>
        <taxon>Methanocaldococcaceae</taxon>
        <taxon>Methanocaldococcus</taxon>
    </lineage>
</organism>
<comment type="pathway">
    <text evidence="3 12 14">Amino-acid biosynthesis; L-histidine biosynthesis; L-histidine from 5-phospho-alpha-D-ribose 1-diphosphate: step 4/9.</text>
</comment>
<feature type="active site" description="Proton donor" evidence="12">
    <location>
        <position position="129"/>
    </location>
</feature>
<evidence type="ECO:0000256" key="9">
    <source>
        <dbReference type="ARBA" id="ARBA00023102"/>
    </source>
</evidence>
<dbReference type="InterPro" id="IPR006063">
    <property type="entry name" value="HisA_bact_arch"/>
</dbReference>
<dbReference type="OrthoDB" id="52866at2157"/>
<dbReference type="InterPro" id="IPR013785">
    <property type="entry name" value="Aldolase_TIM"/>
</dbReference>
<dbReference type="FunFam" id="3.20.20.70:FF:000009">
    <property type="entry name" value="1-(5-phosphoribosyl)-5-[(5-phosphoribosylamino)methylideneamino] imidazole-4-carboxamide isomerase"/>
    <property type="match status" value="1"/>
</dbReference>
<evidence type="ECO:0000256" key="2">
    <source>
        <dbReference type="ARBA" id="ARBA00004496"/>
    </source>
</evidence>
<dbReference type="InterPro" id="IPR023016">
    <property type="entry name" value="HisA/PriA"/>
</dbReference>
<evidence type="ECO:0000256" key="12">
    <source>
        <dbReference type="HAMAP-Rule" id="MF_01014"/>
    </source>
</evidence>
<dbReference type="CDD" id="cd04732">
    <property type="entry name" value="HisA"/>
    <property type="match status" value="1"/>
</dbReference>
<evidence type="ECO:0000256" key="4">
    <source>
        <dbReference type="ARBA" id="ARBA00009667"/>
    </source>
</evidence>
<dbReference type="SUPFAM" id="SSF51366">
    <property type="entry name" value="Ribulose-phoshate binding barrel"/>
    <property type="match status" value="1"/>
</dbReference>
<dbReference type="NCBIfam" id="TIGR00007">
    <property type="entry name" value="1-(5-phosphoribosyl)-5-[(5-phosphoribosylamino)methylideneamino]imidazole-4-carboxamide isomerase"/>
    <property type="match status" value="1"/>
</dbReference>
<evidence type="ECO:0000256" key="6">
    <source>
        <dbReference type="ARBA" id="ARBA00018464"/>
    </source>
</evidence>
<comment type="similarity">
    <text evidence="4 12 13">Belongs to the HisA/HisF family.</text>
</comment>
<evidence type="ECO:0000313" key="15">
    <source>
        <dbReference type="EMBL" id="ADG13408.1"/>
    </source>
</evidence>
<proteinExistence type="inferred from homology"/>
<dbReference type="GO" id="GO:0005737">
    <property type="term" value="C:cytoplasm"/>
    <property type="evidence" value="ECO:0007669"/>
    <property type="project" value="UniProtKB-SubCell"/>
</dbReference>
<sequence length="239" mass="26452">MEIIPAVDIKEGRCVQLVQGDPNKKLLEIEDPVEVAKRWVNKGANYLHLIDLDAALGEGDNLEVIKRIVEEVNVPVEVGGGIRDIERALELIELGVDRIIVGTKAITDSKFLDELNGYIEKDRIVLAVESKEGKVVIKGWKEKLNLKPIDVIEKFKDKVGYILYTNVDVEGLMKGIKIEEIKNLIKNSPLPVIYSGGVTKIDDIITLKELGAYGVVIGSALYKGKISLREALKVLENEG</sequence>
<evidence type="ECO:0000256" key="1">
    <source>
        <dbReference type="ARBA" id="ARBA00000901"/>
    </source>
</evidence>
<reference evidence="15" key="1">
    <citation type="submission" date="2010-04" db="EMBL/GenBank/DDBJ databases">
        <title>Complete sequence of Methanocaldococcus infernus ME.</title>
        <authorList>
            <consortium name="US DOE Joint Genome Institute"/>
            <person name="Lucas S."/>
            <person name="Copeland A."/>
            <person name="Lapidus A."/>
            <person name="Cheng J.-F."/>
            <person name="Bruce D."/>
            <person name="Goodwin L."/>
            <person name="Pitluck S."/>
            <person name="Munk A.C."/>
            <person name="Detter J.C."/>
            <person name="Han C."/>
            <person name="Tapia R."/>
            <person name="Land M."/>
            <person name="Hauser L."/>
            <person name="Kyrpides N."/>
            <person name="Mikhailova N."/>
            <person name="Sieprawska-Lupa M."/>
            <person name="Whitman W.B."/>
            <person name="Woyke T."/>
        </authorList>
    </citation>
    <scope>NUCLEOTIDE SEQUENCE [LARGE SCALE GENOMIC DNA]</scope>
    <source>
        <strain evidence="15">ME</strain>
    </source>
</reference>
<dbReference type="GO" id="GO:0000105">
    <property type="term" value="P:L-histidine biosynthetic process"/>
    <property type="evidence" value="ECO:0007669"/>
    <property type="project" value="UniProtKB-UniRule"/>
</dbReference>
<evidence type="ECO:0000256" key="5">
    <source>
        <dbReference type="ARBA" id="ARBA00012550"/>
    </source>
</evidence>
<dbReference type="PANTHER" id="PTHR43090">
    <property type="entry name" value="1-(5-PHOSPHORIBOSYL)-5-[(5-PHOSPHORIBOSYLAMINO)METHYLIDENEAMINO] IMIDAZOLE-4-CARBOXAMIDE ISOMERASE"/>
    <property type="match status" value="1"/>
</dbReference>
<dbReference type="UniPathway" id="UPA00031">
    <property type="reaction ID" value="UER00009"/>
</dbReference>
<keyword evidence="10 12" id="KW-0413">Isomerase</keyword>
<feature type="active site" description="Proton acceptor" evidence="12">
    <location>
        <position position="8"/>
    </location>
</feature>
<dbReference type="AlphaFoldDB" id="D5VS55"/>
<dbReference type="PANTHER" id="PTHR43090:SF7">
    <property type="entry name" value="1-(5-PHOSPHORIBOSYL)-5-[(5-PHOSPHORIBOSYLAMINO)METHYLIDENEAMINO] IMIDAZOLE-4-CARBOXAMIDE ISOMERASE"/>
    <property type="match status" value="1"/>
</dbReference>
<evidence type="ECO:0000256" key="3">
    <source>
        <dbReference type="ARBA" id="ARBA00005133"/>
    </source>
</evidence>
<keyword evidence="16" id="KW-1185">Reference proteome</keyword>
<dbReference type="Pfam" id="PF00977">
    <property type="entry name" value="His_biosynth"/>
    <property type="match status" value="1"/>
</dbReference>
<dbReference type="NCBIfam" id="NF010112">
    <property type="entry name" value="PRK13585.1"/>
    <property type="match status" value="1"/>
</dbReference>
<evidence type="ECO:0000256" key="14">
    <source>
        <dbReference type="RuleBase" id="RU003658"/>
    </source>
</evidence>